<evidence type="ECO:0000313" key="3">
    <source>
        <dbReference type="Proteomes" id="UP001596056"/>
    </source>
</evidence>
<feature type="chain" id="PRO_5047264885" description="DUF1849 family protein" evidence="1">
    <location>
        <begin position="19"/>
        <end position="238"/>
    </location>
</feature>
<feature type="signal peptide" evidence="1">
    <location>
        <begin position="1"/>
        <end position="18"/>
    </location>
</feature>
<gene>
    <name evidence="2" type="ORF">ACFPOC_13665</name>
</gene>
<dbReference type="EMBL" id="JBHSNA010000015">
    <property type="protein sequence ID" value="MFC5567456.1"/>
    <property type="molecule type" value="Genomic_DNA"/>
</dbReference>
<dbReference type="Proteomes" id="UP001596056">
    <property type="component" value="Unassembled WGS sequence"/>
</dbReference>
<keyword evidence="3" id="KW-1185">Reference proteome</keyword>
<evidence type="ECO:0000313" key="2">
    <source>
        <dbReference type="EMBL" id="MFC5567456.1"/>
    </source>
</evidence>
<sequence>MRRLALLPLLLLAAPAFAQDAPRDSRTFQPPEGCTAYLTVQMSSCTVSHHFTCERDPEGWQRRVDMDEEGITYFGAIDAQTQWVESFHTMTGHSERLSPDPADPASFDDLLANGEDSFDFTTESQEIGETRYVGSDRLLGETVTIDGVTLDRTEYRITAYGADGQELWRGAGNEFVSRDWRMFLSGRSSSVVADEVSEQDDTPKEFVQPGERGFLSVNPKYGCGATMSSLGLLPEARG</sequence>
<proteinExistence type="predicted"/>
<evidence type="ECO:0008006" key="4">
    <source>
        <dbReference type="Google" id="ProtNLM"/>
    </source>
</evidence>
<comment type="caution">
    <text evidence="2">The sequence shown here is derived from an EMBL/GenBank/DDBJ whole genome shotgun (WGS) entry which is preliminary data.</text>
</comment>
<evidence type="ECO:0000256" key="1">
    <source>
        <dbReference type="SAM" id="SignalP"/>
    </source>
</evidence>
<keyword evidence="1" id="KW-0732">Signal</keyword>
<reference evidence="3" key="1">
    <citation type="journal article" date="2019" name="Int. J. Syst. Evol. Microbiol.">
        <title>The Global Catalogue of Microorganisms (GCM) 10K type strain sequencing project: providing services to taxonomists for standard genome sequencing and annotation.</title>
        <authorList>
            <consortium name="The Broad Institute Genomics Platform"/>
            <consortium name="The Broad Institute Genome Sequencing Center for Infectious Disease"/>
            <person name="Wu L."/>
            <person name="Ma J."/>
        </authorList>
    </citation>
    <scope>NUCLEOTIDE SEQUENCE [LARGE SCALE GENOMIC DNA]</scope>
    <source>
        <strain evidence="3">KACC 11588</strain>
    </source>
</reference>
<protein>
    <recommendedName>
        <fullName evidence="4">DUF1849 family protein</fullName>
    </recommendedName>
</protein>
<organism evidence="2 3">
    <name type="scientific">Rubellimicrobium aerolatum</name>
    <dbReference type="NCBI Taxonomy" id="490979"/>
    <lineage>
        <taxon>Bacteria</taxon>
        <taxon>Pseudomonadati</taxon>
        <taxon>Pseudomonadota</taxon>
        <taxon>Alphaproteobacteria</taxon>
        <taxon>Rhodobacterales</taxon>
        <taxon>Roseobacteraceae</taxon>
        <taxon>Rubellimicrobium</taxon>
    </lineage>
</organism>
<accession>A0ABW0SF14</accession>
<name>A0ABW0SF14_9RHOB</name>
<dbReference type="RefSeq" id="WP_209840937.1">
    <property type="nucleotide sequence ID" value="NZ_JAGGJP010000009.1"/>
</dbReference>